<reference evidence="1" key="1">
    <citation type="submission" date="2009-04" db="EMBL/GenBank/DDBJ databases">
        <authorList>
            <person name="Carlson J."/>
            <person name="Booth B."/>
            <person name="Frise E."/>
            <person name="Sandler J."/>
            <person name="Wan K."/>
            <person name="Yu C."/>
            <person name="Celniker S."/>
        </authorList>
    </citation>
    <scope>NUCLEOTIDE SEQUENCE</scope>
</reference>
<protein>
    <submittedName>
        <fullName evidence="1">MIP03535p</fullName>
    </submittedName>
</protein>
<accession>C1C3F9</accession>
<organism evidence="1">
    <name type="scientific">Drosophila melanogaster</name>
    <name type="common">Fruit fly</name>
    <dbReference type="NCBI Taxonomy" id="7227"/>
    <lineage>
        <taxon>Eukaryota</taxon>
        <taxon>Metazoa</taxon>
        <taxon>Ecdysozoa</taxon>
        <taxon>Arthropoda</taxon>
        <taxon>Hexapoda</taxon>
        <taxon>Insecta</taxon>
        <taxon>Pterygota</taxon>
        <taxon>Neoptera</taxon>
        <taxon>Endopterygota</taxon>
        <taxon>Diptera</taxon>
        <taxon>Brachycera</taxon>
        <taxon>Muscomorpha</taxon>
        <taxon>Ephydroidea</taxon>
        <taxon>Drosophilidae</taxon>
        <taxon>Drosophila</taxon>
        <taxon>Sophophora</taxon>
    </lineage>
</organism>
<dbReference type="EMBL" id="BT081388">
    <property type="protein sequence ID" value="ACO51519.1"/>
    <property type="molecule type" value="mRNA"/>
</dbReference>
<dbReference type="AlphaFoldDB" id="C1C3F9"/>
<evidence type="ECO:0000313" key="1">
    <source>
        <dbReference type="EMBL" id="ACO51519.1"/>
    </source>
</evidence>
<gene>
    <name evidence="1" type="primary">CG14989-RB</name>
</gene>
<name>C1C3F9_DROME</name>
<sequence>MKMNNQLISMYTTYRAVNTTQNQKTKKKHPITFIWNTPWFDGISISIYHEAKTSWYLKNFLCFGLQVIGESKALRYFKSASIRSVARPKCQPRV</sequence>
<proteinExistence type="evidence at transcript level"/>